<dbReference type="AlphaFoldDB" id="A0A7R9BXW3"/>
<reference evidence="2" key="1">
    <citation type="submission" date="2020-11" db="EMBL/GenBank/DDBJ databases">
        <authorList>
            <person name="Tran Van P."/>
        </authorList>
    </citation>
    <scope>NUCLEOTIDE SEQUENCE</scope>
</reference>
<evidence type="ECO:0000313" key="2">
    <source>
        <dbReference type="EMBL" id="CAD7282527.1"/>
    </source>
</evidence>
<keyword evidence="1" id="KW-1133">Transmembrane helix</keyword>
<dbReference type="OrthoDB" id="619536at2759"/>
<dbReference type="EMBL" id="OA885977">
    <property type="protein sequence ID" value="CAD7282527.1"/>
    <property type="molecule type" value="Genomic_DNA"/>
</dbReference>
<organism evidence="2">
    <name type="scientific">Notodromas monacha</name>
    <dbReference type="NCBI Taxonomy" id="399045"/>
    <lineage>
        <taxon>Eukaryota</taxon>
        <taxon>Metazoa</taxon>
        <taxon>Ecdysozoa</taxon>
        <taxon>Arthropoda</taxon>
        <taxon>Crustacea</taxon>
        <taxon>Oligostraca</taxon>
        <taxon>Ostracoda</taxon>
        <taxon>Podocopa</taxon>
        <taxon>Podocopida</taxon>
        <taxon>Cypridocopina</taxon>
        <taxon>Cypridoidea</taxon>
        <taxon>Cyprididae</taxon>
        <taxon>Notodromas</taxon>
    </lineage>
</organism>
<feature type="non-terminal residue" evidence="2">
    <location>
        <position position="478"/>
    </location>
</feature>
<proteinExistence type="predicted"/>
<dbReference type="Proteomes" id="UP000678499">
    <property type="component" value="Unassembled WGS sequence"/>
</dbReference>
<evidence type="ECO:0000256" key="1">
    <source>
        <dbReference type="SAM" id="Phobius"/>
    </source>
</evidence>
<accession>A0A7R9BXW3</accession>
<protein>
    <submittedName>
        <fullName evidence="2">Uncharacterized protein</fullName>
    </submittedName>
</protein>
<name>A0A7R9BXW3_9CRUS</name>
<sequence>MFLTILTIILSVLISAVLLPLYIIPLFVRTVMRLIIKARFGWSADLVAGHDSAALVRPLRNSSAIIGSIFEVDGIMAFEQVDEQIRTIVEMKNQDGTWVHNKLRMTCFQFAGFMAMKPCTNFDRRNHVVNFEDKFGKAKICHSKEEVEDVLEYICNDEVHPGFPERPLWKFYIFHSDFCKDDGEERAKIVSYLFLYSDHIIADGGGLMKNVFSKFCDFRSEDDLTGATLFKNTPQVTGRDRTIAQFLGLFVTPLAMWRAYFPGKYWRDKNPLHNGRGKQKGRYVLLSKSFPLMKFEEIRKKPRGTFGTIMFCCVFRALFRLCEQMADESKRPVNSNGPNCQKLPKISAKEWQFTTTVGHSMWVPDDEFEFRNRVSASFQSCTGEDICGKSPLETLKILKPRIEIPLRKHCAASLGLFMSIWNNSLPRVLYDLFPTPMDGVTAALSILYGPAHQLHFGGNPISRIAAYISLGSETGESF</sequence>
<dbReference type="EMBL" id="CAJPEX010003940">
    <property type="protein sequence ID" value="CAG0922679.1"/>
    <property type="molecule type" value="Genomic_DNA"/>
</dbReference>
<keyword evidence="1" id="KW-0472">Membrane</keyword>
<feature type="transmembrane region" description="Helical" evidence="1">
    <location>
        <begin position="6"/>
        <end position="28"/>
    </location>
</feature>
<keyword evidence="1" id="KW-0812">Transmembrane</keyword>
<keyword evidence="3" id="KW-1185">Reference proteome</keyword>
<evidence type="ECO:0000313" key="3">
    <source>
        <dbReference type="Proteomes" id="UP000678499"/>
    </source>
</evidence>
<gene>
    <name evidence="2" type="ORF">NMOB1V02_LOCUS10149</name>
</gene>